<name>L5LSE8_MYODS</name>
<keyword evidence="5" id="KW-1185">Reference proteome</keyword>
<dbReference type="PANTHER" id="PTHR21331">
    <property type="entry name" value="BRCA1-ASSOCIATED ATM ACTIVATOR 1"/>
    <property type="match status" value="1"/>
</dbReference>
<evidence type="ECO:0000256" key="3">
    <source>
        <dbReference type="SAM" id="MobiDB-lite"/>
    </source>
</evidence>
<comment type="subcellular location">
    <subcellularLocation>
        <location evidence="1">Cytoplasm</location>
    </subcellularLocation>
</comment>
<protein>
    <submittedName>
        <fullName evidence="4">BRCA1-associated ATM activator 1</fullName>
    </submittedName>
</protein>
<feature type="region of interest" description="Disordered" evidence="3">
    <location>
        <begin position="13"/>
        <end position="40"/>
    </location>
</feature>
<dbReference type="GO" id="GO:0008283">
    <property type="term" value="P:cell population proliferation"/>
    <property type="evidence" value="ECO:0007669"/>
    <property type="project" value="InterPro"/>
</dbReference>
<evidence type="ECO:0000256" key="1">
    <source>
        <dbReference type="ARBA" id="ARBA00004496"/>
    </source>
</evidence>
<dbReference type="GO" id="GO:0005737">
    <property type="term" value="C:cytoplasm"/>
    <property type="evidence" value="ECO:0007669"/>
    <property type="project" value="UniProtKB-SubCell"/>
</dbReference>
<dbReference type="Proteomes" id="UP000010556">
    <property type="component" value="Unassembled WGS sequence"/>
</dbReference>
<keyword evidence="2" id="KW-0963">Cytoplasm</keyword>
<dbReference type="EMBL" id="KB108645">
    <property type="protein sequence ID" value="ELK28986.1"/>
    <property type="molecule type" value="Genomic_DNA"/>
</dbReference>
<dbReference type="GO" id="GO:0005634">
    <property type="term" value="C:nucleus"/>
    <property type="evidence" value="ECO:0007669"/>
    <property type="project" value="TreeGrafter"/>
</dbReference>
<dbReference type="eggNOG" id="ENOG502QRW9">
    <property type="taxonomic scope" value="Eukaryota"/>
</dbReference>
<reference evidence="5" key="1">
    <citation type="journal article" date="2013" name="Science">
        <title>Comparative analysis of bat genomes provides insight into the evolution of flight and immunity.</title>
        <authorList>
            <person name="Zhang G."/>
            <person name="Cowled C."/>
            <person name="Shi Z."/>
            <person name="Huang Z."/>
            <person name="Bishop-Lilly K.A."/>
            <person name="Fang X."/>
            <person name="Wynne J.W."/>
            <person name="Xiong Z."/>
            <person name="Baker M.L."/>
            <person name="Zhao W."/>
            <person name="Tachedjian M."/>
            <person name="Zhu Y."/>
            <person name="Zhou P."/>
            <person name="Jiang X."/>
            <person name="Ng J."/>
            <person name="Yang L."/>
            <person name="Wu L."/>
            <person name="Xiao J."/>
            <person name="Feng Y."/>
            <person name="Chen Y."/>
            <person name="Sun X."/>
            <person name="Zhang Y."/>
            <person name="Marsh G.A."/>
            <person name="Crameri G."/>
            <person name="Broder C.C."/>
            <person name="Frey K.G."/>
            <person name="Wang L.F."/>
            <person name="Wang J."/>
        </authorList>
    </citation>
    <scope>NUCLEOTIDE SEQUENCE [LARGE SCALE GENOMIC DNA]</scope>
</reference>
<sequence>MQLLPLPWHRVPTAPSSCPSVRCPQLTDSDPDSAQGRRTPGLVMDPECAQLLPALCAALADPRQSVADDTCLEKLLDWFKTLTEAGSSLQLLQDSPCLVELLLQVPRAPGLSPRVLAFSLRLAGLLAAQEDCFQFLQQGELLPGLFGEAGPLGGVAWMAPTVRSGWIQGLRSLAQHPSALHFLADLGECPPLAMPMPLRGPGRPLHQGGGRAVGL</sequence>
<dbReference type="InterPro" id="IPR038904">
    <property type="entry name" value="BRAT1"/>
</dbReference>
<evidence type="ECO:0000313" key="5">
    <source>
        <dbReference type="Proteomes" id="UP000010556"/>
    </source>
</evidence>
<gene>
    <name evidence="4" type="ORF">MDA_GLEAN10021488</name>
</gene>
<evidence type="ECO:0000313" key="4">
    <source>
        <dbReference type="EMBL" id="ELK28986.1"/>
    </source>
</evidence>
<dbReference type="GO" id="GO:0006974">
    <property type="term" value="P:DNA damage response"/>
    <property type="evidence" value="ECO:0007669"/>
    <property type="project" value="InterPro"/>
</dbReference>
<dbReference type="AlphaFoldDB" id="L5LSE8"/>
<dbReference type="PANTHER" id="PTHR21331:SF2">
    <property type="entry name" value="BRCA1-ASSOCIATED ATM ACTIVATOR 1"/>
    <property type="match status" value="1"/>
</dbReference>
<proteinExistence type="predicted"/>
<accession>L5LSE8</accession>
<evidence type="ECO:0000256" key="2">
    <source>
        <dbReference type="ARBA" id="ARBA00022490"/>
    </source>
</evidence>
<organism evidence="4 5">
    <name type="scientific">Myotis davidii</name>
    <name type="common">David's myotis</name>
    <dbReference type="NCBI Taxonomy" id="225400"/>
    <lineage>
        <taxon>Eukaryota</taxon>
        <taxon>Metazoa</taxon>
        <taxon>Chordata</taxon>
        <taxon>Craniata</taxon>
        <taxon>Vertebrata</taxon>
        <taxon>Euteleostomi</taxon>
        <taxon>Mammalia</taxon>
        <taxon>Eutheria</taxon>
        <taxon>Laurasiatheria</taxon>
        <taxon>Chiroptera</taxon>
        <taxon>Yangochiroptera</taxon>
        <taxon>Vespertilionidae</taxon>
        <taxon>Myotis</taxon>
    </lineage>
</organism>